<evidence type="ECO:0000313" key="1">
    <source>
        <dbReference type="EMBL" id="GHA54460.1"/>
    </source>
</evidence>
<sequence>MKSIQNEQDAFLNDFFDAEKASPPMVTDQLMVAVLDDAATMQTPQVVSAAPLKKSSFWEQISNVFGGWQVAATFATCVCLGIGLGYSSSISELVSTDYAVAGEEEFQLGLSGLFDVAEL</sequence>
<name>A0ABQ3D1X7_9RHOB</name>
<comment type="caution">
    <text evidence="1">The sequence shown here is derived from an EMBL/GenBank/DDBJ whole genome shotgun (WGS) entry which is preliminary data.</text>
</comment>
<dbReference type="RefSeq" id="WP_189640616.1">
    <property type="nucleotide sequence ID" value="NZ_BMZF01000005.1"/>
</dbReference>
<dbReference type="EMBL" id="BMZF01000005">
    <property type="protein sequence ID" value="GHA54460.1"/>
    <property type="molecule type" value="Genomic_DNA"/>
</dbReference>
<protein>
    <submittedName>
        <fullName evidence="1">Uncharacterized protein</fullName>
    </submittedName>
</protein>
<dbReference type="Proteomes" id="UP000634455">
    <property type="component" value="Unassembled WGS sequence"/>
</dbReference>
<organism evidence="1 2">
    <name type="scientific">Paramylibacter ulvae</name>
    <dbReference type="NCBI Taxonomy" id="1651968"/>
    <lineage>
        <taxon>Bacteria</taxon>
        <taxon>Pseudomonadati</taxon>
        <taxon>Pseudomonadota</taxon>
        <taxon>Alphaproteobacteria</taxon>
        <taxon>Rhodobacterales</taxon>
        <taxon>Paracoccaceae</taxon>
        <taxon>Paramylibacter</taxon>
    </lineage>
</organism>
<accession>A0ABQ3D1X7</accession>
<reference evidence="2" key="1">
    <citation type="journal article" date="2019" name="Int. J. Syst. Evol. Microbiol.">
        <title>The Global Catalogue of Microorganisms (GCM) 10K type strain sequencing project: providing services to taxonomists for standard genome sequencing and annotation.</title>
        <authorList>
            <consortium name="The Broad Institute Genomics Platform"/>
            <consortium name="The Broad Institute Genome Sequencing Center for Infectious Disease"/>
            <person name="Wu L."/>
            <person name="Ma J."/>
        </authorList>
    </citation>
    <scope>NUCLEOTIDE SEQUENCE [LARGE SCALE GENOMIC DNA]</scope>
    <source>
        <strain evidence="2">KCTC 32465</strain>
    </source>
</reference>
<gene>
    <name evidence="1" type="ORF">GCM10008927_20320</name>
</gene>
<evidence type="ECO:0000313" key="2">
    <source>
        <dbReference type="Proteomes" id="UP000634455"/>
    </source>
</evidence>
<proteinExistence type="predicted"/>
<keyword evidence="2" id="KW-1185">Reference proteome</keyword>